<keyword evidence="4" id="KW-0378">Hydrolase</keyword>
<evidence type="ECO:0000313" key="8">
    <source>
        <dbReference type="Proteomes" id="UP000277580"/>
    </source>
</evidence>
<accession>A0A3N4L0T6</accession>
<dbReference type="Proteomes" id="UP000277580">
    <property type="component" value="Unassembled WGS sequence"/>
</dbReference>
<dbReference type="InterPro" id="IPR013780">
    <property type="entry name" value="Glyco_hydro_b"/>
</dbReference>
<dbReference type="GO" id="GO:0030246">
    <property type="term" value="F:carbohydrate binding"/>
    <property type="evidence" value="ECO:0007669"/>
    <property type="project" value="InterPro"/>
</dbReference>
<evidence type="ECO:0000256" key="2">
    <source>
        <dbReference type="ARBA" id="ARBA00007806"/>
    </source>
</evidence>
<feature type="domain" description="Glycoside hydrolase family 31 TIM barrel" evidence="5">
    <location>
        <begin position="349"/>
        <end position="770"/>
    </location>
</feature>
<dbReference type="InterPro" id="IPR011013">
    <property type="entry name" value="Gal_mutarotase_sf_dom"/>
</dbReference>
<comment type="similarity">
    <text evidence="2 4">Belongs to the glycosyl hydrolase 31 family.</text>
</comment>
<dbReference type="STRING" id="1392247.A0A3N4L0T6"/>
<dbReference type="SUPFAM" id="SSF74650">
    <property type="entry name" value="Galactose mutarotase-like"/>
    <property type="match status" value="1"/>
</dbReference>
<evidence type="ECO:0000256" key="3">
    <source>
        <dbReference type="ARBA" id="ARBA00012741"/>
    </source>
</evidence>
<dbReference type="GO" id="GO:0005975">
    <property type="term" value="P:carbohydrate metabolic process"/>
    <property type="evidence" value="ECO:0007669"/>
    <property type="project" value="InterPro"/>
</dbReference>
<dbReference type="OrthoDB" id="10070917at2759"/>
<dbReference type="Gene3D" id="2.60.40.1760">
    <property type="entry name" value="glycosyl hydrolase (family 31)"/>
    <property type="match status" value="1"/>
</dbReference>
<dbReference type="InterPro" id="IPR048395">
    <property type="entry name" value="Glyco_hydro_31_C"/>
</dbReference>
<dbReference type="AlphaFoldDB" id="A0A3N4L0T6"/>
<reference evidence="7 8" key="1">
    <citation type="journal article" date="2018" name="Nat. Ecol. Evol.">
        <title>Pezizomycetes genomes reveal the molecular basis of ectomycorrhizal truffle lifestyle.</title>
        <authorList>
            <person name="Murat C."/>
            <person name="Payen T."/>
            <person name="Noel B."/>
            <person name="Kuo A."/>
            <person name="Morin E."/>
            <person name="Chen J."/>
            <person name="Kohler A."/>
            <person name="Krizsan K."/>
            <person name="Balestrini R."/>
            <person name="Da Silva C."/>
            <person name="Montanini B."/>
            <person name="Hainaut M."/>
            <person name="Levati E."/>
            <person name="Barry K.W."/>
            <person name="Belfiori B."/>
            <person name="Cichocki N."/>
            <person name="Clum A."/>
            <person name="Dockter R.B."/>
            <person name="Fauchery L."/>
            <person name="Guy J."/>
            <person name="Iotti M."/>
            <person name="Le Tacon F."/>
            <person name="Lindquist E.A."/>
            <person name="Lipzen A."/>
            <person name="Malagnac F."/>
            <person name="Mello A."/>
            <person name="Molinier V."/>
            <person name="Miyauchi S."/>
            <person name="Poulain J."/>
            <person name="Riccioni C."/>
            <person name="Rubini A."/>
            <person name="Sitrit Y."/>
            <person name="Splivallo R."/>
            <person name="Traeger S."/>
            <person name="Wang M."/>
            <person name="Zifcakova L."/>
            <person name="Wipf D."/>
            <person name="Zambonelli A."/>
            <person name="Paolocci F."/>
            <person name="Nowrousian M."/>
            <person name="Ottonello S."/>
            <person name="Baldrian P."/>
            <person name="Spatafora J.W."/>
            <person name="Henrissat B."/>
            <person name="Nagy L.G."/>
            <person name="Aury J.M."/>
            <person name="Wincker P."/>
            <person name="Grigoriev I.V."/>
            <person name="Bonfante P."/>
            <person name="Martin F.M."/>
        </authorList>
    </citation>
    <scope>NUCLEOTIDE SEQUENCE [LARGE SCALE GENOMIC DNA]</scope>
    <source>
        <strain evidence="7 8">CCBAS932</strain>
    </source>
</reference>
<proteinExistence type="inferred from homology"/>
<dbReference type="EMBL" id="ML119113">
    <property type="protein sequence ID" value="RPB15328.1"/>
    <property type="molecule type" value="Genomic_DNA"/>
</dbReference>
<evidence type="ECO:0000256" key="4">
    <source>
        <dbReference type="RuleBase" id="RU361185"/>
    </source>
</evidence>
<protein>
    <recommendedName>
        <fullName evidence="3">alpha-glucosidase</fullName>
        <ecNumber evidence="3">3.2.1.20</ecNumber>
    </recommendedName>
</protein>
<evidence type="ECO:0000313" key="7">
    <source>
        <dbReference type="EMBL" id="RPB15328.1"/>
    </source>
</evidence>
<dbReference type="Gene3D" id="2.60.40.1180">
    <property type="entry name" value="Golgi alpha-mannosidase II"/>
    <property type="match status" value="2"/>
</dbReference>
<sequence>MSVSGLDDPLNFIRAEDFFASAQRFTGPTKIKKVQISSNPRRPTDPIILERGIALLFDDRTICVIQFIRPTLWRVRYDPTVKNLNGYRDENTRTIVQDYMSRLTHQLDLEESCYWNTTLSMSGDGKHYIFSVNNSLSVRYNSPEDLMASRNGKVITMIYLYKHPFRIQVVRRLHAAPDIYPIPASHPTLSVVREAEKVVWQTSEKTFRWKFEEPLVKNIVLDVVKAGPGEFLGFGEQGGKNFLKKPSFMNYYNFDNMLYNQTYNVGALDNREPLYHSDPYFLDVNSNPSYQNVTATFIDNYSQVCIDFAKTNAGRIKLATRFGGMDVYLMSAKDIPEVVKLYTSILGRPRLKPKYVLGHHQGCYGYMNQHDIEQAAQSYRAHEIPLDGIHIDVDFQNQYRTFTIDPVAFPNPKEMFEGLRHRGFKCCTNITPIISLNGGPDNNDYPTLKEGLAKNYFVTDDRYTQGTSGKASDVKYVCYSGGSKVTIDPKDVHQRPGFGDDYNFEQTWNSKNPYHGGVSYGGDLGAAGYYPDLNDPVVRKWWGEQYAYLFDQGLEFVWQDMTTPSIATAYGDMKGFPSRLNLTSDAICATKLKKQPAIEIWALYSYNLHKATFQGLNNLPSRRNKRNFIIGRGSFAGMHRYSGLWTGDNGSTWDFWKISISQVLSLGLSGVSIVGSDIGGFMPNGNEKFCDPDLLIRWYSGAFLLPWFRNHYVKKNGGKLFQACEPYAYTDFINKHPELEREQGWLYRSVEVVCRYYVKLRYSLIQLLYDAMFENQINGLPIARSMLMTDTLDASFYNECQDFLDSQYLVRRDLLIAPIMDSHTLNHGHTVVYLPAPNKWYTFNLRIDGSLGVALEPAIEGGTMLDFDAHISSEISHIPYITPIFIREGGIIPQVEPRQYIGDGKINPITIHVYPGRDNTYEMYLDDGVSRSSAPSILPQYASPVMVEDDFDEGDCDITANDEYREVSIKQVILSRHASILPFYKILILYDLQITNGSSRTVTIHNKHDQYDARPDVGDTYTIVIWHDQGTDLKHYSVSIKDQKGGYIGQYRTDYRLAATIITIPVPEGTKDKAIIEVANIAF</sequence>
<dbReference type="CDD" id="cd14752">
    <property type="entry name" value="GH31_N"/>
    <property type="match status" value="1"/>
</dbReference>
<dbReference type="Gene3D" id="3.20.20.80">
    <property type="entry name" value="Glycosidases"/>
    <property type="match status" value="1"/>
</dbReference>
<dbReference type="GO" id="GO:0004558">
    <property type="term" value="F:alpha-1,4-glucosidase activity"/>
    <property type="evidence" value="ECO:0007669"/>
    <property type="project" value="UniProtKB-EC"/>
</dbReference>
<evidence type="ECO:0000259" key="5">
    <source>
        <dbReference type="Pfam" id="PF01055"/>
    </source>
</evidence>
<evidence type="ECO:0000256" key="1">
    <source>
        <dbReference type="ARBA" id="ARBA00001657"/>
    </source>
</evidence>
<dbReference type="InterPro" id="IPR000322">
    <property type="entry name" value="Glyco_hydro_31_TIM"/>
</dbReference>
<name>A0A3N4L0T6_9PEZI</name>
<keyword evidence="4" id="KW-0326">Glycosidase</keyword>
<dbReference type="SUPFAM" id="SSF51445">
    <property type="entry name" value="(Trans)glycosidases"/>
    <property type="match status" value="1"/>
</dbReference>
<dbReference type="PANTHER" id="PTHR22762">
    <property type="entry name" value="ALPHA-GLUCOSIDASE"/>
    <property type="match status" value="1"/>
</dbReference>
<organism evidence="7 8">
    <name type="scientific">Morchella conica CCBAS932</name>
    <dbReference type="NCBI Taxonomy" id="1392247"/>
    <lineage>
        <taxon>Eukaryota</taxon>
        <taxon>Fungi</taxon>
        <taxon>Dikarya</taxon>
        <taxon>Ascomycota</taxon>
        <taxon>Pezizomycotina</taxon>
        <taxon>Pezizomycetes</taxon>
        <taxon>Pezizales</taxon>
        <taxon>Morchellaceae</taxon>
        <taxon>Morchella</taxon>
    </lineage>
</organism>
<dbReference type="Pfam" id="PF21365">
    <property type="entry name" value="Glyco_hydro_31_3rd"/>
    <property type="match status" value="1"/>
</dbReference>
<dbReference type="InParanoid" id="A0A3N4L0T6"/>
<feature type="domain" description="Glycosyl hydrolase family 31 C-terminal" evidence="6">
    <location>
        <begin position="779"/>
        <end position="892"/>
    </location>
</feature>
<dbReference type="EC" id="3.2.1.20" evidence="3"/>
<dbReference type="PANTHER" id="PTHR22762:SF120">
    <property type="entry name" value="HETEROGLYCAN GLUCOSIDASE 1"/>
    <property type="match status" value="1"/>
</dbReference>
<keyword evidence="8" id="KW-1185">Reference proteome</keyword>
<evidence type="ECO:0000259" key="6">
    <source>
        <dbReference type="Pfam" id="PF21365"/>
    </source>
</evidence>
<gene>
    <name evidence="7" type="ORF">P167DRAFT_518441</name>
</gene>
<dbReference type="InterPro" id="IPR017853">
    <property type="entry name" value="GH"/>
</dbReference>
<comment type="catalytic activity">
    <reaction evidence="1">
        <text>Hydrolysis of terminal, non-reducing (1-&gt;4)-linked alpha-D-glucose residues with release of alpha-D-glucose.</text>
        <dbReference type="EC" id="3.2.1.20"/>
    </reaction>
</comment>
<dbReference type="Pfam" id="PF01055">
    <property type="entry name" value="Glyco_hydro_31_2nd"/>
    <property type="match status" value="1"/>
</dbReference>